<name>A0A0E9SS03_ANGAN</name>
<organism evidence="1">
    <name type="scientific">Anguilla anguilla</name>
    <name type="common">European freshwater eel</name>
    <name type="synonym">Muraena anguilla</name>
    <dbReference type="NCBI Taxonomy" id="7936"/>
    <lineage>
        <taxon>Eukaryota</taxon>
        <taxon>Metazoa</taxon>
        <taxon>Chordata</taxon>
        <taxon>Craniata</taxon>
        <taxon>Vertebrata</taxon>
        <taxon>Euteleostomi</taxon>
        <taxon>Actinopterygii</taxon>
        <taxon>Neopterygii</taxon>
        <taxon>Teleostei</taxon>
        <taxon>Anguilliformes</taxon>
        <taxon>Anguillidae</taxon>
        <taxon>Anguilla</taxon>
    </lineage>
</organism>
<dbReference type="EMBL" id="GBXM01064545">
    <property type="protein sequence ID" value="JAH44032.1"/>
    <property type="molecule type" value="Transcribed_RNA"/>
</dbReference>
<reference evidence="1" key="2">
    <citation type="journal article" date="2015" name="Fish Shellfish Immunol.">
        <title>Early steps in the European eel (Anguilla anguilla)-Vibrio vulnificus interaction in the gills: Role of the RtxA13 toxin.</title>
        <authorList>
            <person name="Callol A."/>
            <person name="Pajuelo D."/>
            <person name="Ebbesson L."/>
            <person name="Teles M."/>
            <person name="MacKenzie S."/>
            <person name="Amaro C."/>
        </authorList>
    </citation>
    <scope>NUCLEOTIDE SEQUENCE</scope>
</reference>
<evidence type="ECO:0000313" key="1">
    <source>
        <dbReference type="EMBL" id="JAH44032.1"/>
    </source>
</evidence>
<protein>
    <submittedName>
        <fullName evidence="1">Uncharacterized protein</fullName>
    </submittedName>
</protein>
<sequence>MQARKSNLHNVRFKFATVGQKSSVTASFKET</sequence>
<proteinExistence type="predicted"/>
<dbReference type="AlphaFoldDB" id="A0A0E9SS03"/>
<accession>A0A0E9SS03</accession>
<reference evidence="1" key="1">
    <citation type="submission" date="2014-11" db="EMBL/GenBank/DDBJ databases">
        <authorList>
            <person name="Amaro Gonzalez C."/>
        </authorList>
    </citation>
    <scope>NUCLEOTIDE SEQUENCE</scope>
</reference>